<comment type="caution">
    <text evidence="2">The sequence shown here is derived from an EMBL/GenBank/DDBJ whole genome shotgun (WGS) entry which is preliminary data.</text>
</comment>
<keyword evidence="1" id="KW-0812">Transmembrane</keyword>
<dbReference type="EMBL" id="LAZR01063907">
    <property type="protein sequence ID" value="KKK58579.1"/>
    <property type="molecule type" value="Genomic_DNA"/>
</dbReference>
<feature type="non-terminal residue" evidence="2">
    <location>
        <position position="1"/>
    </location>
</feature>
<feature type="transmembrane region" description="Helical" evidence="1">
    <location>
        <begin position="6"/>
        <end position="24"/>
    </location>
</feature>
<accession>A0A0F8YWY4</accession>
<name>A0A0F8YWY4_9ZZZZ</name>
<sequence length="102" mass="11491">NMPLFWAAIAVLVPALGAVIYLSVPKWGGKLQQRVVQRLYAGEGNVALSAPGSTWERGQKIMVFQTAQRELRPPVVDRTEWIGRARLLPSRNWVFLFLCSLQ</sequence>
<organism evidence="2">
    <name type="scientific">marine sediment metagenome</name>
    <dbReference type="NCBI Taxonomy" id="412755"/>
    <lineage>
        <taxon>unclassified sequences</taxon>
        <taxon>metagenomes</taxon>
        <taxon>ecological metagenomes</taxon>
    </lineage>
</organism>
<dbReference type="AlphaFoldDB" id="A0A0F8YWY4"/>
<keyword evidence="1" id="KW-1133">Transmembrane helix</keyword>
<proteinExistence type="predicted"/>
<evidence type="ECO:0000256" key="1">
    <source>
        <dbReference type="SAM" id="Phobius"/>
    </source>
</evidence>
<gene>
    <name evidence="2" type="ORF">LCGC14_3042990</name>
</gene>
<evidence type="ECO:0000313" key="2">
    <source>
        <dbReference type="EMBL" id="KKK58579.1"/>
    </source>
</evidence>
<keyword evidence="1" id="KW-0472">Membrane</keyword>
<reference evidence="2" key="1">
    <citation type="journal article" date="2015" name="Nature">
        <title>Complex archaea that bridge the gap between prokaryotes and eukaryotes.</title>
        <authorList>
            <person name="Spang A."/>
            <person name="Saw J.H."/>
            <person name="Jorgensen S.L."/>
            <person name="Zaremba-Niedzwiedzka K."/>
            <person name="Martijn J."/>
            <person name="Lind A.E."/>
            <person name="van Eijk R."/>
            <person name="Schleper C."/>
            <person name="Guy L."/>
            <person name="Ettema T.J."/>
        </authorList>
    </citation>
    <scope>NUCLEOTIDE SEQUENCE</scope>
</reference>
<protein>
    <submittedName>
        <fullName evidence="2">Uncharacterized protein</fullName>
    </submittedName>
</protein>